<gene>
    <name evidence="1" type="ORF">RSOL_134360</name>
</gene>
<dbReference type="AlphaFoldDB" id="X8J1F5"/>
<protein>
    <submittedName>
        <fullName evidence="1">Uncharacterized protein</fullName>
    </submittedName>
</protein>
<reference evidence="2" key="1">
    <citation type="journal article" date="2014" name="Genome Announc.">
        <title>Draft genome sequence of the plant-pathogenic soil fungus Rhizoctonia solani anastomosis group 3 strain Rhs1AP.</title>
        <authorList>
            <person name="Cubeta M.A."/>
            <person name="Thomas E."/>
            <person name="Dean R.A."/>
            <person name="Jabaji S."/>
            <person name="Neate S.M."/>
            <person name="Tavantzis S."/>
            <person name="Toda T."/>
            <person name="Vilgalys R."/>
            <person name="Bharathan N."/>
            <person name="Fedorova-Abrams N."/>
            <person name="Pakala S.B."/>
            <person name="Pakala S.M."/>
            <person name="Zafar N."/>
            <person name="Joardar V."/>
            <person name="Losada L."/>
            <person name="Nierman W.C."/>
        </authorList>
    </citation>
    <scope>NUCLEOTIDE SEQUENCE [LARGE SCALE GENOMIC DNA]</scope>
    <source>
        <strain evidence="2">AG-3</strain>
    </source>
</reference>
<evidence type="ECO:0000313" key="2">
    <source>
        <dbReference type="Proteomes" id="UP000030108"/>
    </source>
</evidence>
<evidence type="ECO:0000313" key="1">
    <source>
        <dbReference type="EMBL" id="EUC55757.1"/>
    </source>
</evidence>
<dbReference type="Proteomes" id="UP000030108">
    <property type="component" value="Unassembled WGS sequence"/>
</dbReference>
<sequence>MSIEFYLSIHTTMNSLRLALSRSTFMLSERVLAPSPLQLVRLKSTTAKPIRLFSPAPRRLEVAVTPRKVTLTFAESPATPLAPKATKTATTLQDVKAGIDAKVRKALNAMEAKAATKAAGSATVVKATKIPKTTSKPNKEKLITPDATVKSTDAVPCWVDASPTHIAIVIGGQYKVFALNDGWMTKARDINWAETAAFELLAQILANQGRSGIVQVNSDSAAALRAMSGERVRVPEIMDSARRTSDILKTSMFTIKGVKVSRTTNLADRFTRGKTMNGYEEMGGDIVVPEALVPYVTAL</sequence>
<organism evidence="1 2">
    <name type="scientific">Rhizoctonia solani AG-3 Rhs1AP</name>
    <dbReference type="NCBI Taxonomy" id="1086054"/>
    <lineage>
        <taxon>Eukaryota</taxon>
        <taxon>Fungi</taxon>
        <taxon>Dikarya</taxon>
        <taxon>Basidiomycota</taxon>
        <taxon>Agaricomycotina</taxon>
        <taxon>Agaricomycetes</taxon>
        <taxon>Cantharellales</taxon>
        <taxon>Ceratobasidiaceae</taxon>
        <taxon>Rhizoctonia</taxon>
    </lineage>
</organism>
<proteinExistence type="predicted"/>
<dbReference type="EMBL" id="JATN01000322">
    <property type="protein sequence ID" value="EUC55757.1"/>
    <property type="molecule type" value="Genomic_DNA"/>
</dbReference>
<comment type="caution">
    <text evidence="1">The sequence shown here is derived from an EMBL/GenBank/DDBJ whole genome shotgun (WGS) entry which is preliminary data.</text>
</comment>
<name>X8J1F5_9AGAM</name>
<dbReference type="OrthoDB" id="3143370at2759"/>
<accession>X8J1F5</accession>